<protein>
    <recommendedName>
        <fullName evidence="7">G-protein coupled receptors family 1 profile domain-containing protein</fullName>
    </recommendedName>
</protein>
<dbReference type="GO" id="GO:0007189">
    <property type="term" value="P:adenylate cyclase-activating G protein-coupled receptor signaling pathway"/>
    <property type="evidence" value="ECO:0007669"/>
    <property type="project" value="TreeGrafter"/>
</dbReference>
<evidence type="ECO:0000256" key="1">
    <source>
        <dbReference type="ARBA" id="ARBA00004141"/>
    </source>
</evidence>
<sequence length="364" mass="41382">MGEIYGHTVPTMDMTPSEQEAVRIVLRVCVSLSIFGDFVIINGCFRKKLSSWTTYHRILVIMSFADIFSSLWYGVGDASVPAPHGSGSQALCTAQGFFEQFLLCVPLLNAMLAANYLVVLKYQWSHEKVRRYEPIAYIAIFTVCLILAIIPLPLQMYNYAFMWCFIAESPPGCSLPGSTVPCVRGHGAPEYQFYLCYIPLWLSVLFSAVAMYLVYTVVRDQDRKINKLVASQMKRFENTKRLVKQALLYVTAFFITWFFVTVMRLYNAATGNFSFPLAVLSVTFMPAQGFFNMLCFMYPRIVKLQLMGGCSLRQKFYFVFGFIDASQVSRVRETSIDLDTHVPYGKGKEGPYEEKPACETVWSQ</sequence>
<proteinExistence type="predicted"/>
<feature type="transmembrane region" description="Helical" evidence="5">
    <location>
        <begin position="24"/>
        <end position="45"/>
    </location>
</feature>
<evidence type="ECO:0000256" key="3">
    <source>
        <dbReference type="ARBA" id="ARBA00022989"/>
    </source>
</evidence>
<dbReference type="AlphaFoldDB" id="A0A7S2WMI8"/>
<keyword evidence="4 5" id="KW-0472">Membrane</keyword>
<organism evidence="6">
    <name type="scientific">Mucochytrium quahogii</name>
    <dbReference type="NCBI Taxonomy" id="96639"/>
    <lineage>
        <taxon>Eukaryota</taxon>
        <taxon>Sar</taxon>
        <taxon>Stramenopiles</taxon>
        <taxon>Bigyra</taxon>
        <taxon>Labyrinthulomycetes</taxon>
        <taxon>Thraustochytrida</taxon>
        <taxon>Thraustochytriidae</taxon>
        <taxon>Mucochytrium</taxon>
    </lineage>
</organism>
<dbReference type="Gene3D" id="1.20.1070.10">
    <property type="entry name" value="Rhodopsin 7-helix transmembrane proteins"/>
    <property type="match status" value="1"/>
</dbReference>
<feature type="transmembrane region" description="Helical" evidence="5">
    <location>
        <begin position="198"/>
        <end position="218"/>
    </location>
</feature>
<accession>A0A7S2WMI8</accession>
<evidence type="ECO:0000313" key="6">
    <source>
        <dbReference type="EMBL" id="CAD9695373.1"/>
    </source>
</evidence>
<feature type="transmembrane region" description="Helical" evidence="5">
    <location>
        <begin position="134"/>
        <end position="154"/>
    </location>
</feature>
<evidence type="ECO:0000256" key="5">
    <source>
        <dbReference type="SAM" id="Phobius"/>
    </source>
</evidence>
<gene>
    <name evidence="6" type="ORF">QSP1433_LOCUS12478</name>
</gene>
<evidence type="ECO:0000256" key="4">
    <source>
        <dbReference type="ARBA" id="ARBA00023136"/>
    </source>
</evidence>
<keyword evidence="3 5" id="KW-1133">Transmembrane helix</keyword>
<dbReference type="PANTHER" id="PTHR23112:SF0">
    <property type="entry name" value="TRANSMEMBRANE PROTEIN 116"/>
    <property type="match status" value="1"/>
</dbReference>
<feature type="transmembrane region" description="Helical" evidence="5">
    <location>
        <begin position="246"/>
        <end position="266"/>
    </location>
</feature>
<feature type="transmembrane region" description="Helical" evidence="5">
    <location>
        <begin position="57"/>
        <end position="75"/>
    </location>
</feature>
<feature type="transmembrane region" description="Helical" evidence="5">
    <location>
        <begin position="100"/>
        <end position="122"/>
    </location>
</feature>
<evidence type="ECO:0008006" key="7">
    <source>
        <dbReference type="Google" id="ProtNLM"/>
    </source>
</evidence>
<dbReference type="PANTHER" id="PTHR23112">
    <property type="entry name" value="G PROTEIN-COUPLED RECEPTOR 157-RELATED"/>
    <property type="match status" value="1"/>
</dbReference>
<comment type="subcellular location">
    <subcellularLocation>
        <location evidence="1">Membrane</location>
        <topology evidence="1">Multi-pass membrane protein</topology>
    </subcellularLocation>
</comment>
<keyword evidence="2 5" id="KW-0812">Transmembrane</keyword>
<reference evidence="6" key="1">
    <citation type="submission" date="2021-01" db="EMBL/GenBank/DDBJ databases">
        <authorList>
            <person name="Corre E."/>
            <person name="Pelletier E."/>
            <person name="Niang G."/>
            <person name="Scheremetjew M."/>
            <person name="Finn R."/>
            <person name="Kale V."/>
            <person name="Holt S."/>
            <person name="Cochrane G."/>
            <person name="Meng A."/>
            <person name="Brown T."/>
            <person name="Cohen L."/>
        </authorList>
    </citation>
    <scope>NUCLEOTIDE SEQUENCE</scope>
    <source>
        <strain evidence="6">NY070348D</strain>
    </source>
</reference>
<dbReference type="EMBL" id="HBHK01019687">
    <property type="protein sequence ID" value="CAD9695373.1"/>
    <property type="molecule type" value="Transcribed_RNA"/>
</dbReference>
<feature type="transmembrane region" description="Helical" evidence="5">
    <location>
        <begin position="278"/>
        <end position="298"/>
    </location>
</feature>
<dbReference type="SUPFAM" id="SSF81321">
    <property type="entry name" value="Family A G protein-coupled receptor-like"/>
    <property type="match status" value="1"/>
</dbReference>
<dbReference type="GO" id="GO:0004930">
    <property type="term" value="F:G protein-coupled receptor activity"/>
    <property type="evidence" value="ECO:0007669"/>
    <property type="project" value="TreeGrafter"/>
</dbReference>
<name>A0A7S2WMI8_9STRA</name>
<dbReference type="GO" id="GO:0005886">
    <property type="term" value="C:plasma membrane"/>
    <property type="evidence" value="ECO:0007669"/>
    <property type="project" value="TreeGrafter"/>
</dbReference>
<evidence type="ECO:0000256" key="2">
    <source>
        <dbReference type="ARBA" id="ARBA00022692"/>
    </source>
</evidence>